<gene>
    <name evidence="2" type="ORF">IFM60648_10198</name>
</gene>
<feature type="chain" id="PRO_5045786404" description="PEBP-like protein" evidence="1">
    <location>
        <begin position="19"/>
        <end position="257"/>
    </location>
</feature>
<proteinExistence type="predicted"/>
<organism evidence="2 3">
    <name type="scientific">Aspergillus lentulus</name>
    <dbReference type="NCBI Taxonomy" id="293939"/>
    <lineage>
        <taxon>Eukaryota</taxon>
        <taxon>Fungi</taxon>
        <taxon>Dikarya</taxon>
        <taxon>Ascomycota</taxon>
        <taxon>Pezizomycotina</taxon>
        <taxon>Eurotiomycetes</taxon>
        <taxon>Eurotiomycetidae</taxon>
        <taxon>Eurotiales</taxon>
        <taxon>Aspergillaceae</taxon>
        <taxon>Aspergillus</taxon>
        <taxon>Aspergillus subgen. Fumigati</taxon>
    </lineage>
</organism>
<dbReference type="InterPro" id="IPR036610">
    <property type="entry name" value="PEBP-like_sf"/>
</dbReference>
<evidence type="ECO:0000313" key="3">
    <source>
        <dbReference type="Proteomes" id="UP000465220"/>
    </source>
</evidence>
<reference evidence="2 3" key="1">
    <citation type="submission" date="2020-01" db="EMBL/GenBank/DDBJ databases">
        <title>Draft genome sequence of Aspergillus lentulus IFM 60648.</title>
        <authorList>
            <person name="Takahashi H."/>
            <person name="Yaguchi T."/>
        </authorList>
    </citation>
    <scope>NUCLEOTIDE SEQUENCE [LARGE SCALE GENOMIC DNA]</scope>
    <source>
        <strain evidence="2 3">IFM 60648</strain>
    </source>
</reference>
<feature type="signal peptide" evidence="1">
    <location>
        <begin position="1"/>
        <end position="18"/>
    </location>
</feature>
<dbReference type="SUPFAM" id="SSF49777">
    <property type="entry name" value="PEBP-like"/>
    <property type="match status" value="1"/>
</dbReference>
<evidence type="ECO:0000313" key="2">
    <source>
        <dbReference type="EMBL" id="GFF93773.1"/>
    </source>
</evidence>
<comment type="caution">
    <text evidence="2">The sequence shown here is derived from an EMBL/GenBank/DDBJ whole genome shotgun (WGS) entry which is preliminary data.</text>
</comment>
<dbReference type="PANTHER" id="PTHR11362:SF141">
    <property type="entry name" value="PHOSPHATIDYLETHANOLAMINE-BINDING PROTEIN"/>
    <property type="match status" value="1"/>
</dbReference>
<keyword evidence="1" id="KW-0732">Signal</keyword>
<dbReference type="PANTHER" id="PTHR11362">
    <property type="entry name" value="PHOSPHATIDYLETHANOLAMINE-BINDING PROTEIN"/>
    <property type="match status" value="1"/>
</dbReference>
<accession>A0ABQ1B4T5</accession>
<dbReference type="InterPro" id="IPR008914">
    <property type="entry name" value="PEBP"/>
</dbReference>
<dbReference type="Proteomes" id="UP000465220">
    <property type="component" value="Unassembled WGS sequence"/>
</dbReference>
<evidence type="ECO:0000256" key="1">
    <source>
        <dbReference type="SAM" id="SignalP"/>
    </source>
</evidence>
<sequence>MNTIIQFILFTAIPSAQWTLPPGTPTLQMRYPSTPWISPGSTIKQPGTSITILLTDIDWSLCEWKPTDALPIPCISTLNLNAARTYLLLFVDIDVVLESCSTTVLHWYQPHMTASATSHCNGNGNGWLVNRTSPGAEYIAPQSPPYTRHRYVYLLYEQDPDYVFPECFGHIFPPTREGRGGFDIKQFVEIAGLRPPVAGNFFYVDNDAATTTTTVSGGLVPTTTWFRSAPCRTEEPKSMGIIPMEANYGVDQQQVVI</sequence>
<dbReference type="Gene3D" id="3.90.280.10">
    <property type="entry name" value="PEBP-like"/>
    <property type="match status" value="1"/>
</dbReference>
<evidence type="ECO:0008006" key="4">
    <source>
        <dbReference type="Google" id="ProtNLM"/>
    </source>
</evidence>
<name>A0ABQ1B4T5_ASPLE</name>
<dbReference type="Pfam" id="PF01161">
    <property type="entry name" value="PBP"/>
    <property type="match status" value="1"/>
</dbReference>
<keyword evidence="3" id="KW-1185">Reference proteome</keyword>
<dbReference type="CDD" id="cd00866">
    <property type="entry name" value="PEBP_euk"/>
    <property type="match status" value="1"/>
</dbReference>
<dbReference type="EMBL" id="BLKI01000123">
    <property type="protein sequence ID" value="GFF93773.1"/>
    <property type="molecule type" value="Genomic_DNA"/>
</dbReference>
<protein>
    <recommendedName>
        <fullName evidence="4">PEBP-like protein</fullName>
    </recommendedName>
</protein>
<dbReference type="InterPro" id="IPR035810">
    <property type="entry name" value="PEBP_euk"/>
</dbReference>